<keyword evidence="12" id="KW-0614">Plasmid</keyword>
<dbReference type="InterPro" id="IPR006091">
    <property type="entry name" value="Acyl-CoA_Oxase/DH_mid-dom"/>
</dbReference>
<dbReference type="InterPro" id="IPR036250">
    <property type="entry name" value="AcylCo_DH-like_C"/>
</dbReference>
<organism evidence="12 13">
    <name type="scientific">Sulfitobacter pontiacus</name>
    <dbReference type="NCBI Taxonomy" id="60137"/>
    <lineage>
        <taxon>Bacteria</taxon>
        <taxon>Pseudomonadati</taxon>
        <taxon>Pseudomonadota</taxon>
        <taxon>Alphaproteobacteria</taxon>
        <taxon>Rhodobacterales</taxon>
        <taxon>Roseobacteraceae</taxon>
        <taxon>Sulfitobacter</taxon>
    </lineage>
</organism>
<dbReference type="FunFam" id="1.10.540.10:FF:000026">
    <property type="entry name" value="Acyl-CoA dehydrogenase medium chain"/>
    <property type="match status" value="1"/>
</dbReference>
<keyword evidence="13" id="KW-1185">Reference proteome</keyword>
<evidence type="ECO:0000256" key="3">
    <source>
        <dbReference type="ARBA" id="ARBA00022630"/>
    </source>
</evidence>
<evidence type="ECO:0000256" key="6">
    <source>
        <dbReference type="ARBA" id="ARBA00066361"/>
    </source>
</evidence>
<keyword evidence="5 8" id="KW-0560">Oxidoreductase</keyword>
<dbReference type="FunFam" id="1.20.140.10:FF:000001">
    <property type="entry name" value="Acyl-CoA dehydrogenase"/>
    <property type="match status" value="1"/>
</dbReference>
<dbReference type="Pfam" id="PF00441">
    <property type="entry name" value="Acyl-CoA_dh_1"/>
    <property type="match status" value="1"/>
</dbReference>
<evidence type="ECO:0000256" key="2">
    <source>
        <dbReference type="ARBA" id="ARBA00009347"/>
    </source>
</evidence>
<dbReference type="FunFam" id="2.40.110.10:FF:000009">
    <property type="entry name" value="Acyl-CoA dehydrogenase"/>
    <property type="match status" value="1"/>
</dbReference>
<geneLocation type="plasmid" evidence="12 13">
    <name>pDSM110277_a</name>
</geneLocation>
<feature type="domain" description="Acyl-CoA oxidase/dehydrogenase middle" evidence="10">
    <location>
        <begin position="138"/>
        <end position="234"/>
    </location>
</feature>
<dbReference type="InterPro" id="IPR046373">
    <property type="entry name" value="Acyl-CoA_Oxase/DH_mid-dom_sf"/>
</dbReference>
<feature type="domain" description="Acyl-CoA dehydrogenase/oxidase N-terminal" evidence="11">
    <location>
        <begin position="22"/>
        <end position="134"/>
    </location>
</feature>
<dbReference type="InterPro" id="IPR013786">
    <property type="entry name" value="AcylCoA_DH/ox_N"/>
</dbReference>
<evidence type="ECO:0000259" key="11">
    <source>
        <dbReference type="Pfam" id="PF02771"/>
    </source>
</evidence>
<keyword evidence="3 8" id="KW-0285">Flavoprotein</keyword>
<dbReference type="SUPFAM" id="SSF47203">
    <property type="entry name" value="Acyl-CoA dehydrogenase C-terminal domain-like"/>
    <property type="match status" value="1"/>
</dbReference>
<proteinExistence type="inferred from homology"/>
<dbReference type="AlphaFoldDB" id="A0AAX3AH69"/>
<dbReference type="InterPro" id="IPR006089">
    <property type="entry name" value="Acyl-CoA_DH_CS"/>
</dbReference>
<dbReference type="Gene3D" id="1.20.140.10">
    <property type="entry name" value="Butyryl-CoA Dehydrogenase, subunit A, domain 3"/>
    <property type="match status" value="1"/>
</dbReference>
<gene>
    <name evidence="12" type="primary">acdA_2</name>
    <name evidence="12" type="ORF">DSM110277_03081</name>
</gene>
<dbReference type="EMBL" id="CP084960">
    <property type="protein sequence ID" value="UOA24635.1"/>
    <property type="molecule type" value="Genomic_DNA"/>
</dbReference>
<dbReference type="InterPro" id="IPR009100">
    <property type="entry name" value="AcylCoA_DH/oxidase_NM_dom_sf"/>
</dbReference>
<dbReference type="Gene3D" id="1.10.540.10">
    <property type="entry name" value="Acyl-CoA dehydrogenase/oxidase, N-terminal domain"/>
    <property type="match status" value="1"/>
</dbReference>
<dbReference type="InterPro" id="IPR037069">
    <property type="entry name" value="AcylCoA_DH/ox_N_sf"/>
</dbReference>
<dbReference type="PANTHER" id="PTHR43884:SF12">
    <property type="entry name" value="ISOVALERYL-COA DEHYDROGENASE, MITOCHONDRIAL-RELATED"/>
    <property type="match status" value="1"/>
</dbReference>
<evidence type="ECO:0000256" key="7">
    <source>
        <dbReference type="ARBA" id="ARBA00067292"/>
    </source>
</evidence>
<evidence type="ECO:0000259" key="10">
    <source>
        <dbReference type="Pfam" id="PF02770"/>
    </source>
</evidence>
<dbReference type="PIRSF" id="PIRSF016578">
    <property type="entry name" value="HsaA"/>
    <property type="match status" value="1"/>
</dbReference>
<evidence type="ECO:0000256" key="1">
    <source>
        <dbReference type="ARBA" id="ARBA00001974"/>
    </source>
</evidence>
<keyword evidence="4 8" id="KW-0274">FAD</keyword>
<dbReference type="Gene3D" id="2.40.110.10">
    <property type="entry name" value="Butyryl-CoA Dehydrogenase, subunit A, domain 2"/>
    <property type="match status" value="1"/>
</dbReference>
<dbReference type="Proteomes" id="UP000830781">
    <property type="component" value="Plasmid pDSM110277_a"/>
</dbReference>
<accession>A0AAX3AH69</accession>
<feature type="domain" description="Acyl-CoA dehydrogenase/oxidase C-terminal" evidence="9">
    <location>
        <begin position="246"/>
        <end position="401"/>
    </location>
</feature>
<dbReference type="InterPro" id="IPR009075">
    <property type="entry name" value="AcylCo_DH/oxidase_C"/>
</dbReference>
<dbReference type="GO" id="GO:0006552">
    <property type="term" value="P:L-leucine catabolic process"/>
    <property type="evidence" value="ECO:0007669"/>
    <property type="project" value="TreeGrafter"/>
</dbReference>
<protein>
    <recommendedName>
        <fullName evidence="7">Cyclohexane-1-carbonyl-CoA dehydrogenase</fullName>
        <ecNumber evidence="6">1.3.8.11</ecNumber>
    </recommendedName>
</protein>
<dbReference type="EC" id="1.3.8.11" evidence="6"/>
<evidence type="ECO:0000313" key="13">
    <source>
        <dbReference type="Proteomes" id="UP000830781"/>
    </source>
</evidence>
<dbReference type="PANTHER" id="PTHR43884">
    <property type="entry name" value="ACYL-COA DEHYDROGENASE"/>
    <property type="match status" value="1"/>
</dbReference>
<sequence>MNSQDSTVMADLQAIRANYSLTSEQRQIVDHVDRVSREVLHPLQARMDAEDWWPDDLFKQMGELGLLGITAPEEMGGSGQNEFTQALVSEVISKWNPAVGLSHGAHDNLCLNNLLRNGSEEQVKKYVPGLCSGDLVGALGLTEPGAGSDALGSMATTARRDGDDYIINGSKIYITNGPIADVVLLYAKTDKSKGAKGISAFIIETDNPGFKVAQKLDKMGFRGSPTGELVFDECRVPASAMVGAENSGVSVVMSGLDLERAMVTSVCVGMAERALELGLEYAKIREQFGKPIASFQMVQSKLAEIYTEVETARAFSYRALAACVGLPKGAGGRGEIHKLTAAACLYAGEAFNKAVTEACHIHGGSGYMQDTEINRLFRANKLLEIGAGTSEVRKIIIAEELLRA</sequence>
<dbReference type="SUPFAM" id="SSF56645">
    <property type="entry name" value="Acyl-CoA dehydrogenase NM domain-like"/>
    <property type="match status" value="1"/>
</dbReference>
<dbReference type="RefSeq" id="WP_114865536.1">
    <property type="nucleotide sequence ID" value="NZ_CP084960.1"/>
</dbReference>
<reference evidence="13" key="1">
    <citation type="journal article" date="2022" name="Microorganisms">
        <title>Beyond the ABCs#Discovery of Three New Plasmid Types in Rhodobacterales (RepQ, RepY, RepW).</title>
        <authorList>
            <person name="Freese H.M."/>
            <person name="Ringel V."/>
            <person name="Overmann J."/>
            <person name="Petersen J."/>
        </authorList>
    </citation>
    <scope>NUCLEOTIDE SEQUENCE [LARGE SCALE GENOMIC DNA]</scope>
    <source>
        <strain evidence="13">DSM 110277</strain>
        <plasmid evidence="13">pDSM110277_a</plasmid>
    </source>
</reference>
<dbReference type="Pfam" id="PF02771">
    <property type="entry name" value="Acyl-CoA_dh_N"/>
    <property type="match status" value="1"/>
</dbReference>
<dbReference type="PROSITE" id="PS00072">
    <property type="entry name" value="ACYL_COA_DH_1"/>
    <property type="match status" value="1"/>
</dbReference>
<dbReference type="GO" id="GO:0008470">
    <property type="term" value="F:3-methylbutanoyl-CoA dehydrogenase activity"/>
    <property type="evidence" value="ECO:0007669"/>
    <property type="project" value="TreeGrafter"/>
</dbReference>
<evidence type="ECO:0000256" key="8">
    <source>
        <dbReference type="RuleBase" id="RU362125"/>
    </source>
</evidence>
<evidence type="ECO:0000259" key="9">
    <source>
        <dbReference type="Pfam" id="PF00441"/>
    </source>
</evidence>
<evidence type="ECO:0000256" key="4">
    <source>
        <dbReference type="ARBA" id="ARBA00022827"/>
    </source>
</evidence>
<evidence type="ECO:0000313" key="12">
    <source>
        <dbReference type="EMBL" id="UOA24635.1"/>
    </source>
</evidence>
<comment type="cofactor">
    <cofactor evidence="1 8">
        <name>FAD</name>
        <dbReference type="ChEBI" id="CHEBI:57692"/>
    </cofactor>
</comment>
<comment type="similarity">
    <text evidence="2 8">Belongs to the acyl-CoA dehydrogenase family.</text>
</comment>
<name>A0AAX3AH69_9RHOB</name>
<dbReference type="Pfam" id="PF02770">
    <property type="entry name" value="Acyl-CoA_dh_M"/>
    <property type="match status" value="1"/>
</dbReference>
<dbReference type="GO" id="GO:0050660">
    <property type="term" value="F:flavin adenine dinucleotide binding"/>
    <property type="evidence" value="ECO:0007669"/>
    <property type="project" value="InterPro"/>
</dbReference>
<evidence type="ECO:0000256" key="5">
    <source>
        <dbReference type="ARBA" id="ARBA00023002"/>
    </source>
</evidence>